<dbReference type="PATRIC" id="fig|1348973.3.peg.127"/>
<reference evidence="1 2" key="1">
    <citation type="submission" date="2014-04" db="EMBL/GenBank/DDBJ databases">
        <title>Draft genome sequence of Bacillus azotoformans MEV2011, a (co-) denitrifying strain unable to grow in the presence of oxygen.</title>
        <authorList>
            <person name="Nielsen M."/>
            <person name="Schreiber L."/>
            <person name="Finster K."/>
            <person name="Schramm A."/>
        </authorList>
    </citation>
    <scope>NUCLEOTIDE SEQUENCE [LARGE SCALE GENOMIC DNA]</scope>
    <source>
        <strain evidence="1 2">MEV2011</strain>
    </source>
</reference>
<organism evidence="1 2">
    <name type="scientific">Schinkia azotoformans MEV2011</name>
    <dbReference type="NCBI Taxonomy" id="1348973"/>
    <lineage>
        <taxon>Bacteria</taxon>
        <taxon>Bacillati</taxon>
        <taxon>Bacillota</taxon>
        <taxon>Bacilli</taxon>
        <taxon>Bacillales</taxon>
        <taxon>Bacillaceae</taxon>
        <taxon>Calidifontibacillus/Schinkia group</taxon>
        <taxon>Schinkia</taxon>
    </lineage>
</organism>
<name>A0A072NSD7_SCHAZ</name>
<dbReference type="Proteomes" id="UP000027936">
    <property type="component" value="Unassembled WGS sequence"/>
</dbReference>
<protein>
    <submittedName>
        <fullName evidence="1">Uncharacterized protein</fullName>
    </submittedName>
</protein>
<dbReference type="OrthoDB" id="2186654at2"/>
<comment type="caution">
    <text evidence="1">The sequence shown here is derived from an EMBL/GenBank/DDBJ whole genome shotgun (WGS) entry which is preliminary data.</text>
</comment>
<evidence type="ECO:0000313" key="2">
    <source>
        <dbReference type="Proteomes" id="UP000027936"/>
    </source>
</evidence>
<accession>A0A072NSD7</accession>
<gene>
    <name evidence="1" type="ORF">M670_00132</name>
</gene>
<dbReference type="AlphaFoldDB" id="A0A072NSD7"/>
<dbReference type="EMBL" id="JJRY01000001">
    <property type="protein sequence ID" value="KEF40117.1"/>
    <property type="molecule type" value="Genomic_DNA"/>
</dbReference>
<evidence type="ECO:0000313" key="1">
    <source>
        <dbReference type="EMBL" id="KEF40117.1"/>
    </source>
</evidence>
<dbReference type="RefSeq" id="WP_035192434.1">
    <property type="nucleotide sequence ID" value="NZ_JJRY01000001.1"/>
</dbReference>
<sequence length="110" mass="12887">MPVTFEQLRIMMKESGMPVYRDDAPTTAEYPYIVYEFVNEQYKRSSNKVILDLPLYQIAVITDGTELDYKPLKEVFNQYGVEYSQFDGIPYDENDATITQFITMVRCVNE</sequence>
<proteinExistence type="predicted"/>